<dbReference type="InterPro" id="IPR007654">
    <property type="entry name" value="NAD-dep_histone_deAcase_SIR2_N"/>
</dbReference>
<evidence type="ECO:0000256" key="10">
    <source>
        <dbReference type="ARBA" id="ARBA00023163"/>
    </source>
</evidence>
<feature type="compositionally biased region" description="Polar residues" evidence="13">
    <location>
        <begin position="85"/>
        <end position="111"/>
    </location>
</feature>
<evidence type="ECO:0000256" key="3">
    <source>
        <dbReference type="ARBA" id="ARBA00006924"/>
    </source>
</evidence>
<feature type="region of interest" description="Disordered" evidence="13">
    <location>
        <begin position="127"/>
        <end position="238"/>
    </location>
</feature>
<evidence type="ECO:0000259" key="14">
    <source>
        <dbReference type="PROSITE" id="PS50305"/>
    </source>
</evidence>
<dbReference type="Pfam" id="PF02146">
    <property type="entry name" value="SIR2"/>
    <property type="match status" value="1"/>
</dbReference>
<feature type="region of interest" description="Disordered" evidence="13">
    <location>
        <begin position="79"/>
        <end position="115"/>
    </location>
</feature>
<feature type="region of interest" description="Disordered" evidence="13">
    <location>
        <begin position="1199"/>
        <end position="1263"/>
    </location>
</feature>
<comment type="caution">
    <text evidence="12">Lacks conserved residue(s) required for the propagation of feature annotation.</text>
</comment>
<keyword evidence="11" id="KW-0539">Nucleus</keyword>
<feature type="compositionally biased region" description="Polar residues" evidence="13">
    <location>
        <begin position="332"/>
        <end position="346"/>
    </location>
</feature>
<dbReference type="SUPFAM" id="SSF52467">
    <property type="entry name" value="DHS-like NAD/FAD-binding domain"/>
    <property type="match status" value="1"/>
</dbReference>
<feature type="compositionally biased region" description="Acidic residues" evidence="13">
    <location>
        <begin position="977"/>
        <end position="996"/>
    </location>
</feature>
<name>A0A9P8CZA5_MORAP</name>
<dbReference type="InterPro" id="IPR026590">
    <property type="entry name" value="Ssirtuin_cat_dom"/>
</dbReference>
<dbReference type="Gene3D" id="3.40.50.1220">
    <property type="entry name" value="TPP-binding domain"/>
    <property type="match status" value="1"/>
</dbReference>
<evidence type="ECO:0000256" key="11">
    <source>
        <dbReference type="ARBA" id="ARBA00023242"/>
    </source>
</evidence>
<dbReference type="GO" id="GO:0046970">
    <property type="term" value="F:histone H4K16 deacetylase activity, NAD-dependent"/>
    <property type="evidence" value="ECO:0007669"/>
    <property type="project" value="TreeGrafter"/>
</dbReference>
<feature type="compositionally biased region" description="Acidic residues" evidence="13">
    <location>
        <begin position="790"/>
        <end position="802"/>
    </location>
</feature>
<comment type="similarity">
    <text evidence="3">Belongs to the sirtuin family. Class I subfamily.</text>
</comment>
<keyword evidence="7" id="KW-0862">Zinc</keyword>
<evidence type="ECO:0000256" key="8">
    <source>
        <dbReference type="ARBA" id="ARBA00023015"/>
    </source>
</evidence>
<evidence type="ECO:0000256" key="6">
    <source>
        <dbReference type="ARBA" id="ARBA00022723"/>
    </source>
</evidence>
<keyword evidence="10" id="KW-0804">Transcription</keyword>
<dbReference type="InterPro" id="IPR029035">
    <property type="entry name" value="DHS-like_NAD/FAD-binding_dom"/>
</dbReference>
<dbReference type="PANTHER" id="PTHR11085">
    <property type="entry name" value="NAD-DEPENDENT PROTEIN DEACYLASE SIRTUIN-5, MITOCHONDRIAL-RELATED"/>
    <property type="match status" value="1"/>
</dbReference>
<evidence type="ECO:0000256" key="1">
    <source>
        <dbReference type="ARBA" id="ARBA00001947"/>
    </source>
</evidence>
<feature type="compositionally biased region" description="Basic and acidic residues" evidence="13">
    <location>
        <begin position="156"/>
        <end position="165"/>
    </location>
</feature>
<dbReference type="InterPro" id="IPR026591">
    <property type="entry name" value="Sirtuin_cat_small_dom_sf"/>
</dbReference>
<dbReference type="InterPro" id="IPR003000">
    <property type="entry name" value="Sirtuin"/>
</dbReference>
<organism evidence="15 16">
    <name type="scientific">Mortierella alpina</name>
    <name type="common">Oleaginous fungus</name>
    <name type="synonym">Mortierella renispora</name>
    <dbReference type="NCBI Taxonomy" id="64518"/>
    <lineage>
        <taxon>Eukaryota</taxon>
        <taxon>Fungi</taxon>
        <taxon>Fungi incertae sedis</taxon>
        <taxon>Mucoromycota</taxon>
        <taxon>Mortierellomycotina</taxon>
        <taxon>Mortierellomycetes</taxon>
        <taxon>Mortierellales</taxon>
        <taxon>Mortierellaceae</taxon>
        <taxon>Mortierella</taxon>
    </lineage>
</organism>
<feature type="region of interest" description="Disordered" evidence="13">
    <location>
        <begin position="965"/>
        <end position="1068"/>
    </location>
</feature>
<comment type="subcellular location">
    <subcellularLocation>
        <location evidence="2">Nucleus</location>
    </subcellularLocation>
</comment>
<keyword evidence="6" id="KW-0479">Metal-binding</keyword>
<feature type="region of interest" description="Disordered" evidence="13">
    <location>
        <begin position="254"/>
        <end position="346"/>
    </location>
</feature>
<comment type="cofactor">
    <cofactor evidence="1">
        <name>Zn(2+)</name>
        <dbReference type="ChEBI" id="CHEBI:29105"/>
    </cofactor>
</comment>
<reference evidence="15" key="1">
    <citation type="submission" date="2021-07" db="EMBL/GenBank/DDBJ databases">
        <title>Draft genome of Mortierella alpina, strain LL118, isolated from an aspen leaf litter sample.</title>
        <authorList>
            <person name="Yang S."/>
            <person name="Vinatzer B.A."/>
        </authorList>
    </citation>
    <scope>NUCLEOTIDE SEQUENCE</scope>
    <source>
        <strain evidence="15">LL118</strain>
    </source>
</reference>
<comment type="caution">
    <text evidence="15">The sequence shown here is derived from an EMBL/GenBank/DDBJ whole genome shotgun (WGS) entry which is preliminary data.</text>
</comment>
<keyword evidence="5" id="KW-0808">Transferase</keyword>
<evidence type="ECO:0000256" key="5">
    <source>
        <dbReference type="ARBA" id="ARBA00022679"/>
    </source>
</evidence>
<feature type="non-terminal residue" evidence="15">
    <location>
        <position position="1263"/>
    </location>
</feature>
<evidence type="ECO:0000256" key="12">
    <source>
        <dbReference type="PROSITE-ProRule" id="PRU00236"/>
    </source>
</evidence>
<evidence type="ECO:0000313" key="16">
    <source>
        <dbReference type="Proteomes" id="UP000717515"/>
    </source>
</evidence>
<evidence type="ECO:0000256" key="7">
    <source>
        <dbReference type="ARBA" id="ARBA00022833"/>
    </source>
</evidence>
<dbReference type="Pfam" id="PF04574">
    <property type="entry name" value="DUF592"/>
    <property type="match status" value="1"/>
</dbReference>
<feature type="compositionally biased region" description="Polar residues" evidence="13">
    <location>
        <begin position="211"/>
        <end position="220"/>
    </location>
</feature>
<dbReference type="AlphaFoldDB" id="A0A9P8CZA5"/>
<feature type="compositionally biased region" description="Low complexity" evidence="13">
    <location>
        <begin position="286"/>
        <end position="307"/>
    </location>
</feature>
<dbReference type="EMBL" id="JAIFTL010000068">
    <property type="protein sequence ID" value="KAG9324399.1"/>
    <property type="molecule type" value="Genomic_DNA"/>
</dbReference>
<dbReference type="Gene3D" id="3.30.1600.10">
    <property type="entry name" value="SIR2/SIRT2 'Small Domain"/>
    <property type="match status" value="1"/>
</dbReference>
<feature type="compositionally biased region" description="Acidic residues" evidence="13">
    <location>
        <begin position="457"/>
        <end position="474"/>
    </location>
</feature>
<gene>
    <name evidence="15" type="ORF">KVV02_008603</name>
</gene>
<evidence type="ECO:0000256" key="13">
    <source>
        <dbReference type="SAM" id="MobiDB-lite"/>
    </source>
</evidence>
<dbReference type="PROSITE" id="PS50305">
    <property type="entry name" value="SIRTUIN"/>
    <property type="match status" value="1"/>
</dbReference>
<keyword evidence="9" id="KW-0520">NAD</keyword>
<dbReference type="InterPro" id="IPR050134">
    <property type="entry name" value="NAD-dep_sirtuin_deacylases"/>
</dbReference>
<evidence type="ECO:0000256" key="9">
    <source>
        <dbReference type="ARBA" id="ARBA00023027"/>
    </source>
</evidence>
<keyword evidence="8" id="KW-0805">Transcription regulation</keyword>
<dbReference type="PANTHER" id="PTHR11085:SF9">
    <property type="entry name" value="NAD-DEPENDENT PROTEIN DEACETYLASE SIRTUIN-1"/>
    <property type="match status" value="1"/>
</dbReference>
<evidence type="ECO:0000256" key="2">
    <source>
        <dbReference type="ARBA" id="ARBA00004123"/>
    </source>
</evidence>
<dbReference type="GO" id="GO:0070403">
    <property type="term" value="F:NAD+ binding"/>
    <property type="evidence" value="ECO:0007669"/>
    <property type="project" value="InterPro"/>
</dbReference>
<dbReference type="Proteomes" id="UP000717515">
    <property type="component" value="Unassembled WGS sequence"/>
</dbReference>
<evidence type="ECO:0000313" key="15">
    <source>
        <dbReference type="EMBL" id="KAG9324399.1"/>
    </source>
</evidence>
<feature type="compositionally biased region" description="Basic and acidic residues" evidence="13">
    <location>
        <begin position="269"/>
        <end position="278"/>
    </location>
</feature>
<dbReference type="GO" id="GO:0046872">
    <property type="term" value="F:metal ion binding"/>
    <property type="evidence" value="ECO:0007669"/>
    <property type="project" value="UniProtKB-KW"/>
</dbReference>
<feature type="domain" description="Deacetylase sirtuin-type" evidence="14">
    <location>
        <begin position="608"/>
        <end position="898"/>
    </location>
</feature>
<feature type="region of interest" description="Disordered" evidence="13">
    <location>
        <begin position="416"/>
        <end position="477"/>
    </location>
</feature>
<evidence type="ECO:0000256" key="4">
    <source>
        <dbReference type="ARBA" id="ARBA00022491"/>
    </source>
</evidence>
<accession>A0A9P8CZA5</accession>
<feature type="region of interest" description="Disordered" evidence="13">
    <location>
        <begin position="1123"/>
        <end position="1160"/>
    </location>
</feature>
<feature type="region of interest" description="Disordered" evidence="13">
    <location>
        <begin position="1170"/>
        <end position="1189"/>
    </location>
</feature>
<proteinExistence type="inferred from homology"/>
<feature type="compositionally biased region" description="Basic and acidic residues" evidence="13">
    <location>
        <begin position="436"/>
        <end position="455"/>
    </location>
</feature>
<sequence>TQKIQPHRPHACQTAWLPYCTHLSLFAYHYRFFFVSSTAAPALLSSALHPPQHHRISTTARLCIVSPLACLLASWPGASSPPLPTQQRNPQGPRSMSLPPNSTAAAFSASTPDDAVEDKATLQVPAELQAAKSRPESPVNRKRADDDDSSSSQGHQHLDGSKDHSNSLPPSKKSKTSPPLPASPSLSANADTDASAGGIIPTSFSSSSSSNLTDYRTSQEIAEDALSPQTSPILEPAMPTPALASIAMAYSGEKRYSPVSGDPVQSKARKLDEDDRRPSSPPFRPLSPRFQLQRQQEQQQQKQQQQQSSTIPAFDRSATAILDSLSKPGENSLGNLNLGTSTTGRTSVGERAMGVITSRPGSRQTSPGPAVMSHLNSGSVSVDDAKTVAIAARTHSAASNTHAEATAQRLEGLQQTLSDKRMREPSPAVAMVTSSDDEHHHTPGELIGDKTHPEGIAEADSEGEEGEDEEEEDGHDQVTEMAGVEESHAFGSDSEVEYDQDLMDEIDVENIGMLESDSDSEGSPYHDPDPMCIDRLTDDETDLILDEARMHGVGYIVRKYVLSGLISAKKMLLMTIPGQIQIPASLTENDIIRTFSERLRGVLRRRKRLQNVHSIDDVVELLKTSKRIMVLTGAGVSVSCGIPDFRSEDGIYSRLSEFELDDPQQMFDLEFFRERPEIFYSFAREIFPSNFIPSPSHYFIRLLEEQGSLLRNYTQNIDTLEQKAGIQKVLQCHGSFATASCVRCGHQVQGDDIKDSIFKQEVAYCKVCRTPTPPPKAKPQKKAKARYSSSDEDESDDDDDDNDPNRALMKPDIVFFGEKLPPMFDQSLKEDREKVDLLIVIGSSLKVAPVSDIMHQLPNSVPQILINRTPNYHMEFDVQLLGNCDTIVAELCRMAGWELRHEKLSGGTSNVPNMDGNTNKDGSGTGGRAAWSLLARGYYVFEGADVSERDVMALKAREARCAEEGAAHPSLGFGDNFDTDDDDDEDDDEDEDEDDSKEVGNMEGLTSDISSRRPPHRDERDASTGLMDVEEGHEAEEGSSDDDDTQQNSDPASFGMKPPSVAHAGAGTVTAAQGSTLISPRLHPIGFATGTTVPRSGSITDIHHDVISAAFRSADAAESASLSSHSGSLRSPKFSSASVPVSEPSRTFRPGTSDDFDDDEEEVKIRVMFTEKMPKDLGEEDNGDGEVGLGLHGRGHVLLGHGRQPSVDLEPITEDKQLEVEESSASMTSGVADEDEEIEVGGPEGPPPMAPDTSNVAGHGQHA</sequence>
<feature type="region of interest" description="Disordered" evidence="13">
    <location>
        <begin position="769"/>
        <end position="808"/>
    </location>
</feature>
<dbReference type="GO" id="GO:0005634">
    <property type="term" value="C:nucleus"/>
    <property type="evidence" value="ECO:0007669"/>
    <property type="project" value="UniProtKB-SubCell"/>
</dbReference>
<keyword evidence="4" id="KW-0678">Repressor</keyword>
<protein>
    <recommendedName>
        <fullName evidence="14">Deacetylase sirtuin-type domain-containing protein</fullName>
    </recommendedName>
</protein>